<feature type="compositionally biased region" description="Polar residues" evidence="1">
    <location>
        <begin position="1"/>
        <end position="17"/>
    </location>
</feature>
<proteinExistence type="predicted"/>
<name>A0A8H4J579_9PEZI</name>
<feature type="region of interest" description="Disordered" evidence="1">
    <location>
        <begin position="210"/>
        <end position="237"/>
    </location>
</feature>
<evidence type="ECO:0000313" key="3">
    <source>
        <dbReference type="Proteomes" id="UP000572817"/>
    </source>
</evidence>
<dbReference type="InterPro" id="IPR011333">
    <property type="entry name" value="SKP1/BTB/POZ_sf"/>
</dbReference>
<evidence type="ECO:0000313" key="2">
    <source>
        <dbReference type="EMBL" id="KAF4313490.1"/>
    </source>
</evidence>
<reference evidence="2" key="1">
    <citation type="submission" date="2020-04" db="EMBL/GenBank/DDBJ databases">
        <title>Genome Assembly and Annotation of Botryosphaeria dothidea sdau 11-99, a Latent Pathogen of Apple Fruit Ring Rot in China.</title>
        <authorList>
            <person name="Yu C."/>
            <person name="Diao Y."/>
            <person name="Lu Q."/>
            <person name="Zhao J."/>
            <person name="Cui S."/>
            <person name="Peng C."/>
            <person name="He B."/>
            <person name="Liu H."/>
        </authorList>
    </citation>
    <scope>NUCLEOTIDE SEQUENCE [LARGE SCALE GENOMIC DNA]</scope>
    <source>
        <strain evidence="2">Sdau11-99</strain>
    </source>
</reference>
<dbReference type="EMBL" id="WWBZ02000001">
    <property type="protein sequence ID" value="KAF4313490.1"/>
    <property type="molecule type" value="Genomic_DNA"/>
</dbReference>
<dbReference type="OrthoDB" id="3594103at2759"/>
<comment type="caution">
    <text evidence="2">The sequence shown here is derived from an EMBL/GenBank/DDBJ whole genome shotgun (WGS) entry which is preliminary data.</text>
</comment>
<keyword evidence="3" id="KW-1185">Reference proteome</keyword>
<dbReference type="Proteomes" id="UP000572817">
    <property type="component" value="Unassembled WGS sequence"/>
</dbReference>
<dbReference type="Gene3D" id="3.30.710.10">
    <property type="entry name" value="Potassium Channel Kv1.1, Chain A"/>
    <property type="match status" value="1"/>
</dbReference>
<evidence type="ECO:0008006" key="4">
    <source>
        <dbReference type="Google" id="ProtNLM"/>
    </source>
</evidence>
<feature type="compositionally biased region" description="Acidic residues" evidence="1">
    <location>
        <begin position="218"/>
        <end position="237"/>
    </location>
</feature>
<protein>
    <recommendedName>
        <fullName evidence="4">BTB domain-containing protein</fullName>
    </recommendedName>
</protein>
<evidence type="ECO:0000256" key="1">
    <source>
        <dbReference type="SAM" id="MobiDB-lite"/>
    </source>
</evidence>
<dbReference type="AlphaFoldDB" id="A0A8H4J579"/>
<organism evidence="2 3">
    <name type="scientific">Botryosphaeria dothidea</name>
    <dbReference type="NCBI Taxonomy" id="55169"/>
    <lineage>
        <taxon>Eukaryota</taxon>
        <taxon>Fungi</taxon>
        <taxon>Dikarya</taxon>
        <taxon>Ascomycota</taxon>
        <taxon>Pezizomycotina</taxon>
        <taxon>Dothideomycetes</taxon>
        <taxon>Dothideomycetes incertae sedis</taxon>
        <taxon>Botryosphaeriales</taxon>
        <taxon>Botryosphaeriaceae</taxon>
        <taxon>Botryosphaeria</taxon>
    </lineage>
</organism>
<dbReference type="PANTHER" id="PTHR37538:SF1">
    <property type="entry name" value="BTB DOMAIN-CONTAINING PROTEIN"/>
    <property type="match status" value="1"/>
</dbReference>
<dbReference type="PANTHER" id="PTHR37538">
    <property type="entry name" value="BTB DOMAIN-CONTAINING PROTEIN"/>
    <property type="match status" value="1"/>
</dbReference>
<sequence>MMATTSSATEQPQTSRRPISPYAGPIIQLTFRNSPQRWPVHSAFLSRHPKLYSLLQTNPPTPANASSSSDIHLHLEHADPQIAHTLIHYLSAGKYQILRALDPASEYERALLAYSAAGWYELRGLRKLAVGEIERVGAAVALEDALVEIGKAVECACARDQEWLLEHLEARLKEAHAQDKKVFADRRTWRNFNPFIRTLLMVVVALQGGKGESKGEDGVDDGEGEENAEDEEVEEEE</sequence>
<feature type="region of interest" description="Disordered" evidence="1">
    <location>
        <begin position="1"/>
        <end position="21"/>
    </location>
</feature>
<accession>A0A8H4J579</accession>
<gene>
    <name evidence="2" type="ORF">GTA08_BOTSDO01343</name>
</gene>